<dbReference type="PANTHER" id="PTHR34799:SF2">
    <property type="entry name" value="OS07G0656300 PROTEIN"/>
    <property type="match status" value="1"/>
</dbReference>
<organism evidence="3">
    <name type="scientific">Medicago truncatula</name>
    <name type="common">Barrel medic</name>
    <name type="synonym">Medicago tribuloides</name>
    <dbReference type="NCBI Taxonomy" id="3880"/>
    <lineage>
        <taxon>Eukaryota</taxon>
        <taxon>Viridiplantae</taxon>
        <taxon>Streptophyta</taxon>
        <taxon>Embryophyta</taxon>
        <taxon>Tracheophyta</taxon>
        <taxon>Spermatophyta</taxon>
        <taxon>Magnoliopsida</taxon>
        <taxon>eudicotyledons</taxon>
        <taxon>Gunneridae</taxon>
        <taxon>Pentapetalae</taxon>
        <taxon>rosids</taxon>
        <taxon>fabids</taxon>
        <taxon>Fabales</taxon>
        <taxon>Fabaceae</taxon>
        <taxon>Papilionoideae</taxon>
        <taxon>50 kb inversion clade</taxon>
        <taxon>NPAAA clade</taxon>
        <taxon>Hologalegina</taxon>
        <taxon>IRL clade</taxon>
        <taxon>Trifolieae</taxon>
        <taxon>Medicago</taxon>
    </lineage>
</organism>
<evidence type="ECO:0000256" key="1">
    <source>
        <dbReference type="SAM" id="Phobius"/>
    </source>
</evidence>
<sequence length="262" mass="29311">MSSSSSFPTSEERIVASALLLLHTPSPKFHSNEVHEERRSFSHNRFREISVTTDSDESSSAFSSLLINGGDESSDSDVSFFSATNRYHQMKFKIARKSRSKVVWTSSSCSGDRKVKSETTAKVSPTSFSGEATSCLSTTSSSRSLRYANRTSKCRSVIDAEIKRETPPAAKLRVKNPAGTPHLRRRGDAILRFLSHGGWSSEVKIREMLGDSPDTSKALRMLLRRDVVKRTGSGGRHDPFVYSVYINLYLLFINYFFSLNFI</sequence>
<evidence type="ECO:0000313" key="3">
    <source>
        <dbReference type="EMBL" id="RHN79108.1"/>
    </source>
</evidence>
<dbReference type="Pfam" id="PF25370">
    <property type="entry name" value="HTH_74"/>
    <property type="match status" value="1"/>
</dbReference>
<feature type="transmembrane region" description="Helical" evidence="1">
    <location>
        <begin position="239"/>
        <end position="257"/>
    </location>
</feature>
<feature type="domain" description="HTH three-helical bundle" evidence="2">
    <location>
        <begin position="180"/>
        <end position="221"/>
    </location>
</feature>
<dbReference type="InterPro" id="IPR057523">
    <property type="entry name" value="HTH_74"/>
</dbReference>
<gene>
    <name evidence="3" type="ORF">MtrunA17_Chr1g0173411</name>
</gene>
<name>A0A396JS86_MEDTR</name>
<keyword evidence="1" id="KW-0812">Transmembrane</keyword>
<protein>
    <recommendedName>
        <fullName evidence="2">HTH three-helical bundle domain-containing protein</fullName>
    </recommendedName>
</protein>
<dbReference type="Proteomes" id="UP000265566">
    <property type="component" value="Chromosome 1"/>
</dbReference>
<keyword evidence="1" id="KW-0472">Membrane</keyword>
<keyword evidence="1" id="KW-1133">Transmembrane helix</keyword>
<reference evidence="3" key="1">
    <citation type="journal article" date="2018" name="Nat. Plants">
        <title>Whole-genome landscape of Medicago truncatula symbiotic genes.</title>
        <authorList>
            <person name="Pecrix Y."/>
            <person name="Gamas P."/>
            <person name="Carrere S."/>
        </authorList>
    </citation>
    <scope>NUCLEOTIDE SEQUENCE</scope>
    <source>
        <tissue evidence="3">Leaves</tissue>
    </source>
</reference>
<comment type="caution">
    <text evidence="3">The sequence shown here is derived from an EMBL/GenBank/DDBJ whole genome shotgun (WGS) entry which is preliminary data.</text>
</comment>
<accession>A0A396JS86</accession>
<dbReference type="EMBL" id="PSQE01000001">
    <property type="protein sequence ID" value="RHN79108.1"/>
    <property type="molecule type" value="Genomic_DNA"/>
</dbReference>
<evidence type="ECO:0000259" key="2">
    <source>
        <dbReference type="Pfam" id="PF25370"/>
    </source>
</evidence>
<dbReference type="AlphaFoldDB" id="A0A396JS86"/>
<dbReference type="Gramene" id="rna2821">
    <property type="protein sequence ID" value="RHN79108.1"/>
    <property type="gene ID" value="gene2821"/>
</dbReference>
<dbReference type="PANTHER" id="PTHR34799">
    <property type="entry name" value="OS07G0656300 PROTEIN"/>
    <property type="match status" value="1"/>
</dbReference>
<proteinExistence type="predicted"/>